<feature type="signal peptide" evidence="2">
    <location>
        <begin position="1"/>
        <end position="19"/>
    </location>
</feature>
<keyword evidence="4" id="KW-1185">Reference proteome</keyword>
<proteinExistence type="predicted"/>
<comment type="caution">
    <text evidence="3">The sequence shown here is derived from an EMBL/GenBank/DDBJ whole genome shotgun (WGS) entry which is preliminary data.</text>
</comment>
<reference evidence="3 4" key="1">
    <citation type="submission" date="2021-03" db="EMBL/GenBank/DDBJ databases">
        <authorList>
            <person name="Kanchanasin P."/>
            <person name="Saeng-In P."/>
            <person name="Phongsopitanun W."/>
            <person name="Yuki M."/>
            <person name="Kudo T."/>
            <person name="Ohkuma M."/>
            <person name="Tanasupawat S."/>
        </authorList>
    </citation>
    <scope>NUCLEOTIDE SEQUENCE [LARGE SCALE GENOMIC DNA]</scope>
    <source>
        <strain evidence="3 4">L46</strain>
    </source>
</reference>
<gene>
    <name evidence="3" type="ORF">J4557_09495</name>
</gene>
<feature type="region of interest" description="Disordered" evidence="1">
    <location>
        <begin position="30"/>
        <end position="57"/>
    </location>
</feature>
<feature type="compositionally biased region" description="Low complexity" evidence="1">
    <location>
        <begin position="34"/>
        <end position="57"/>
    </location>
</feature>
<protein>
    <recommendedName>
        <fullName evidence="5">Lipoprotein</fullName>
    </recommendedName>
</protein>
<sequence>MPSLRPAVPLAAIATLAGAVLLTGCGGGKDDNGPKSSGATSTAAGAEPAGSPKSTAAAAAYHDPMDIAKKIRGAHLGCTKATRTESLGSGKVICGGTANISIEFYETPSAFLEVKKTICQMGVAATIVADPGRRWMVTSLNTGVNKRIQRAVGGKVVKTC</sequence>
<evidence type="ECO:0000256" key="2">
    <source>
        <dbReference type="SAM" id="SignalP"/>
    </source>
</evidence>
<keyword evidence="2" id="KW-0732">Signal</keyword>
<dbReference type="RefSeq" id="WP_208266069.1">
    <property type="nucleotide sequence ID" value="NZ_BAAAGM010000026.1"/>
</dbReference>
<dbReference type="EMBL" id="JAGEOK010000005">
    <property type="protein sequence ID" value="MBO2437751.1"/>
    <property type="molecule type" value="Genomic_DNA"/>
</dbReference>
<dbReference type="PROSITE" id="PS51257">
    <property type="entry name" value="PROKAR_LIPOPROTEIN"/>
    <property type="match status" value="1"/>
</dbReference>
<evidence type="ECO:0008006" key="5">
    <source>
        <dbReference type="Google" id="ProtNLM"/>
    </source>
</evidence>
<accession>A0ABS3QV62</accession>
<evidence type="ECO:0000313" key="4">
    <source>
        <dbReference type="Proteomes" id="UP000666915"/>
    </source>
</evidence>
<feature type="chain" id="PRO_5046385511" description="Lipoprotein" evidence="2">
    <location>
        <begin position="20"/>
        <end position="160"/>
    </location>
</feature>
<dbReference type="Proteomes" id="UP000666915">
    <property type="component" value="Unassembled WGS sequence"/>
</dbReference>
<evidence type="ECO:0000313" key="3">
    <source>
        <dbReference type="EMBL" id="MBO2437751.1"/>
    </source>
</evidence>
<evidence type="ECO:0000256" key="1">
    <source>
        <dbReference type="SAM" id="MobiDB-lite"/>
    </source>
</evidence>
<name>A0ABS3QV62_9ACTN</name>
<organism evidence="3 4">
    <name type="scientific">Actinomadura nitritigenes</name>
    <dbReference type="NCBI Taxonomy" id="134602"/>
    <lineage>
        <taxon>Bacteria</taxon>
        <taxon>Bacillati</taxon>
        <taxon>Actinomycetota</taxon>
        <taxon>Actinomycetes</taxon>
        <taxon>Streptosporangiales</taxon>
        <taxon>Thermomonosporaceae</taxon>
        <taxon>Actinomadura</taxon>
    </lineage>
</organism>